<evidence type="ECO:0000313" key="2">
    <source>
        <dbReference type="EMBL" id="MCU9613246.1"/>
    </source>
</evidence>
<keyword evidence="3" id="KW-1185">Reference proteome</keyword>
<dbReference type="RefSeq" id="WP_263072456.1">
    <property type="nucleotide sequence ID" value="NZ_JAOUSF010000002.1"/>
</dbReference>
<proteinExistence type="predicted"/>
<dbReference type="AlphaFoldDB" id="A0AAE3IRQ6"/>
<keyword evidence="1" id="KW-0732">Signal</keyword>
<dbReference type="Proteomes" id="UP001209318">
    <property type="component" value="Unassembled WGS sequence"/>
</dbReference>
<evidence type="ECO:0000313" key="3">
    <source>
        <dbReference type="Proteomes" id="UP001209318"/>
    </source>
</evidence>
<gene>
    <name evidence="2" type="ORF">OEV98_06730</name>
</gene>
<organism evidence="2 3">
    <name type="scientific">Perspicuibacillus lycopersici</name>
    <dbReference type="NCBI Taxonomy" id="1325689"/>
    <lineage>
        <taxon>Bacteria</taxon>
        <taxon>Bacillati</taxon>
        <taxon>Bacillota</taxon>
        <taxon>Bacilli</taxon>
        <taxon>Bacillales</taxon>
        <taxon>Bacillaceae</taxon>
        <taxon>Perspicuibacillus</taxon>
    </lineage>
</organism>
<reference evidence="2" key="1">
    <citation type="submission" date="2022-10" db="EMBL/GenBank/DDBJ databases">
        <title>Description of Fervidibacillus gen. nov. in the family Fervidibacillaceae fam. nov. with two species, Fervidibacillus albus sp. nov., and Fervidibacillus halotolerans sp. nov., isolated from tidal flat sediments.</title>
        <authorList>
            <person name="Kwon K.K."/>
            <person name="Yang S.-H."/>
        </authorList>
    </citation>
    <scope>NUCLEOTIDE SEQUENCE</scope>
    <source>
        <strain evidence="2">JCM 19140</strain>
    </source>
</reference>
<name>A0AAE3IRQ6_9BACI</name>
<feature type="chain" id="PRO_5042121511" evidence="1">
    <location>
        <begin position="24"/>
        <end position="281"/>
    </location>
</feature>
<sequence length="281" mass="32209">MMWKITSLMLIVFLLLSPSIVKAEQWEDENTPLSYRIELLPWEEVDELLPRKTKFTIIDVETGLHFNVQRRAGNKHADVQPLTTKDTKIMKKIYGGEWSWKRRAIIVLADDKMIAASMNGMPHGAGALQNGFPGHFCVHFFGSSTHRSKKEDLGHKLMMLKSAGKLDNYIHQVDPYELLDVFAVAVNQGDSSLLQMITTDTACKSCLNKVTKTMSYFLITDTPEKPKDNFNGLLLVQIPATISYIDKMEGNRKRNIQFIIRRDFLTNRWLLEQDALYDSLK</sequence>
<feature type="signal peptide" evidence="1">
    <location>
        <begin position="1"/>
        <end position="23"/>
    </location>
</feature>
<dbReference type="EMBL" id="JAOUSF010000002">
    <property type="protein sequence ID" value="MCU9613246.1"/>
    <property type="molecule type" value="Genomic_DNA"/>
</dbReference>
<accession>A0AAE3IRQ6</accession>
<comment type="caution">
    <text evidence="2">The sequence shown here is derived from an EMBL/GenBank/DDBJ whole genome shotgun (WGS) entry which is preliminary data.</text>
</comment>
<protein>
    <submittedName>
        <fullName evidence="2">Uncharacterized protein</fullName>
    </submittedName>
</protein>
<evidence type="ECO:0000256" key="1">
    <source>
        <dbReference type="SAM" id="SignalP"/>
    </source>
</evidence>